<evidence type="ECO:0000256" key="1">
    <source>
        <dbReference type="SAM" id="MobiDB-lite"/>
    </source>
</evidence>
<reference evidence="2" key="1">
    <citation type="submission" date="2021-02" db="EMBL/GenBank/DDBJ databases">
        <title>Thiocyanate and organic carbon inputs drive convergent selection for specific autotrophic Afipia and Thiobacillus strains within complex microbiomes.</title>
        <authorList>
            <person name="Huddy R.J."/>
            <person name="Sachdeva R."/>
            <person name="Kadzinga F."/>
            <person name="Kantor R.S."/>
            <person name="Harrison S.T.L."/>
            <person name="Banfield J.F."/>
        </authorList>
    </citation>
    <scope>NUCLEOTIDE SEQUENCE</scope>
    <source>
        <strain evidence="2">SCN18_13_7_16_R3_B_64_19</strain>
    </source>
</reference>
<organism evidence="2 3">
    <name type="scientific">Thiomonas arsenitoxydans (strain DSM 22701 / CIP 110005 / 3As)</name>
    <dbReference type="NCBI Taxonomy" id="426114"/>
    <lineage>
        <taxon>Bacteria</taxon>
        <taxon>Pseudomonadati</taxon>
        <taxon>Pseudomonadota</taxon>
        <taxon>Betaproteobacteria</taxon>
        <taxon>Burkholderiales</taxon>
        <taxon>Thiomonas</taxon>
    </lineage>
</organism>
<dbReference type="InterPro" id="IPR036397">
    <property type="entry name" value="RNaseH_sf"/>
</dbReference>
<name>A0A8I1SXS2_THIA3</name>
<protein>
    <recommendedName>
        <fullName evidence="4">3'-5' exonuclease</fullName>
    </recommendedName>
</protein>
<dbReference type="RefSeq" id="WP_276730838.1">
    <property type="nucleotide sequence ID" value="NZ_JAFKMR010000021.1"/>
</dbReference>
<dbReference type="AlphaFoldDB" id="A0A8I1SXS2"/>
<dbReference type="GO" id="GO:0003676">
    <property type="term" value="F:nucleic acid binding"/>
    <property type="evidence" value="ECO:0007669"/>
    <property type="project" value="InterPro"/>
</dbReference>
<sequence>MSHLFFDVETLPGQTEAAREQARADTKPPGTLKKPESIAAWWETEGEAAIEATWRKQALDPAAGELCAIGFATSDAAAVSIVRARVEPEAAFLRRAIAMIDKALADAAPALQSDGTPWPFAESAYCVAHNAEFDLGFIRARCWANRVRVPRWLPKPGSRAPRDFGCSMLLFAGFSGKIGLDKLCRALGVPSPKADGTTGADVLDLWLAGEHDKLARYNAADVTACAACWWIMAGLEAAA</sequence>
<dbReference type="SUPFAM" id="SSF53098">
    <property type="entry name" value="Ribonuclease H-like"/>
    <property type="match status" value="1"/>
</dbReference>
<gene>
    <name evidence="2" type="ORF">J0I24_10910</name>
</gene>
<feature type="compositionally biased region" description="Basic and acidic residues" evidence="1">
    <location>
        <begin position="17"/>
        <end position="26"/>
    </location>
</feature>
<accession>A0A8I1SXS2</accession>
<dbReference type="Proteomes" id="UP000664800">
    <property type="component" value="Unassembled WGS sequence"/>
</dbReference>
<dbReference type="Gene3D" id="3.30.420.10">
    <property type="entry name" value="Ribonuclease H-like superfamily/Ribonuclease H"/>
    <property type="match status" value="1"/>
</dbReference>
<proteinExistence type="predicted"/>
<evidence type="ECO:0008006" key="4">
    <source>
        <dbReference type="Google" id="ProtNLM"/>
    </source>
</evidence>
<feature type="region of interest" description="Disordered" evidence="1">
    <location>
        <begin position="9"/>
        <end position="33"/>
    </location>
</feature>
<dbReference type="InterPro" id="IPR012337">
    <property type="entry name" value="RNaseH-like_sf"/>
</dbReference>
<evidence type="ECO:0000313" key="2">
    <source>
        <dbReference type="EMBL" id="MBN8744801.1"/>
    </source>
</evidence>
<dbReference type="EMBL" id="JAFKMR010000021">
    <property type="protein sequence ID" value="MBN8744801.1"/>
    <property type="molecule type" value="Genomic_DNA"/>
</dbReference>
<evidence type="ECO:0000313" key="3">
    <source>
        <dbReference type="Proteomes" id="UP000664800"/>
    </source>
</evidence>
<comment type="caution">
    <text evidence="2">The sequence shown here is derived from an EMBL/GenBank/DDBJ whole genome shotgun (WGS) entry which is preliminary data.</text>
</comment>